<reference evidence="1" key="1">
    <citation type="journal article" date="2020" name="Cell">
        <title>Large-Scale Comparative Analyses of Tick Genomes Elucidate Their Genetic Diversity and Vector Capacities.</title>
        <authorList>
            <consortium name="Tick Genome and Microbiome Consortium (TIGMIC)"/>
            <person name="Jia N."/>
            <person name="Wang J."/>
            <person name="Shi W."/>
            <person name="Du L."/>
            <person name="Sun Y."/>
            <person name="Zhan W."/>
            <person name="Jiang J.F."/>
            <person name="Wang Q."/>
            <person name="Zhang B."/>
            <person name="Ji P."/>
            <person name="Bell-Sakyi L."/>
            <person name="Cui X.M."/>
            <person name="Yuan T.T."/>
            <person name="Jiang B.G."/>
            <person name="Yang W.F."/>
            <person name="Lam T.T."/>
            <person name="Chang Q.C."/>
            <person name="Ding S.J."/>
            <person name="Wang X.J."/>
            <person name="Zhu J.G."/>
            <person name="Ruan X.D."/>
            <person name="Zhao L."/>
            <person name="Wei J.T."/>
            <person name="Ye R.Z."/>
            <person name="Que T.C."/>
            <person name="Du C.H."/>
            <person name="Zhou Y.H."/>
            <person name="Cheng J.X."/>
            <person name="Dai P.F."/>
            <person name="Guo W.B."/>
            <person name="Han X.H."/>
            <person name="Huang E.J."/>
            <person name="Li L.F."/>
            <person name="Wei W."/>
            <person name="Gao Y.C."/>
            <person name="Liu J.Z."/>
            <person name="Shao H.Z."/>
            <person name="Wang X."/>
            <person name="Wang C.C."/>
            <person name="Yang T.C."/>
            <person name="Huo Q.B."/>
            <person name="Li W."/>
            <person name="Chen H.Y."/>
            <person name="Chen S.E."/>
            <person name="Zhou L.G."/>
            <person name="Ni X.B."/>
            <person name="Tian J.H."/>
            <person name="Sheng Y."/>
            <person name="Liu T."/>
            <person name="Pan Y.S."/>
            <person name="Xia L.Y."/>
            <person name="Li J."/>
            <person name="Zhao F."/>
            <person name="Cao W.C."/>
        </authorList>
    </citation>
    <scope>NUCLEOTIDE SEQUENCE</scope>
    <source>
        <strain evidence="1">Rsan-2018</strain>
    </source>
</reference>
<gene>
    <name evidence="1" type="ORF">HPB52_024377</name>
</gene>
<sequence>MHQQRSDARRYRLPRCTPIPILQEEAQLNTIDELIYRRRRARDLKKSYLPKPVSRLRNPVPRPTTTLRRHIEEADATLPNDLLMVYTDASCMDSSRYVNRGARHQNLCASRLHLPKLRSHRSVLN</sequence>
<organism evidence="1 2">
    <name type="scientific">Rhipicephalus sanguineus</name>
    <name type="common">Brown dog tick</name>
    <name type="synonym">Ixodes sanguineus</name>
    <dbReference type="NCBI Taxonomy" id="34632"/>
    <lineage>
        <taxon>Eukaryota</taxon>
        <taxon>Metazoa</taxon>
        <taxon>Ecdysozoa</taxon>
        <taxon>Arthropoda</taxon>
        <taxon>Chelicerata</taxon>
        <taxon>Arachnida</taxon>
        <taxon>Acari</taxon>
        <taxon>Parasitiformes</taxon>
        <taxon>Ixodida</taxon>
        <taxon>Ixodoidea</taxon>
        <taxon>Ixodidae</taxon>
        <taxon>Rhipicephalinae</taxon>
        <taxon>Rhipicephalus</taxon>
        <taxon>Rhipicephalus</taxon>
    </lineage>
</organism>
<dbReference type="EMBL" id="JABSTV010001133">
    <property type="protein sequence ID" value="KAH7985007.1"/>
    <property type="molecule type" value="Genomic_DNA"/>
</dbReference>
<keyword evidence="2" id="KW-1185">Reference proteome</keyword>
<dbReference type="AlphaFoldDB" id="A0A9D4TCD6"/>
<protein>
    <submittedName>
        <fullName evidence="1">Uncharacterized protein</fullName>
    </submittedName>
</protein>
<proteinExistence type="predicted"/>
<name>A0A9D4TCD6_RHISA</name>
<evidence type="ECO:0000313" key="2">
    <source>
        <dbReference type="Proteomes" id="UP000821837"/>
    </source>
</evidence>
<accession>A0A9D4TCD6</accession>
<reference evidence="1" key="2">
    <citation type="submission" date="2021-09" db="EMBL/GenBank/DDBJ databases">
        <authorList>
            <person name="Jia N."/>
            <person name="Wang J."/>
            <person name="Shi W."/>
            <person name="Du L."/>
            <person name="Sun Y."/>
            <person name="Zhan W."/>
            <person name="Jiang J."/>
            <person name="Wang Q."/>
            <person name="Zhang B."/>
            <person name="Ji P."/>
            <person name="Sakyi L.B."/>
            <person name="Cui X."/>
            <person name="Yuan T."/>
            <person name="Jiang B."/>
            <person name="Yang W."/>
            <person name="Lam T.T.-Y."/>
            <person name="Chang Q."/>
            <person name="Ding S."/>
            <person name="Wang X."/>
            <person name="Zhu J."/>
            <person name="Ruan X."/>
            <person name="Zhao L."/>
            <person name="Wei J."/>
            <person name="Que T."/>
            <person name="Du C."/>
            <person name="Cheng J."/>
            <person name="Dai P."/>
            <person name="Han X."/>
            <person name="Huang E."/>
            <person name="Gao Y."/>
            <person name="Liu J."/>
            <person name="Shao H."/>
            <person name="Ye R."/>
            <person name="Li L."/>
            <person name="Wei W."/>
            <person name="Wang X."/>
            <person name="Wang C."/>
            <person name="Huo Q."/>
            <person name="Li W."/>
            <person name="Guo W."/>
            <person name="Chen H."/>
            <person name="Chen S."/>
            <person name="Zhou L."/>
            <person name="Zhou L."/>
            <person name="Ni X."/>
            <person name="Tian J."/>
            <person name="Zhou Y."/>
            <person name="Sheng Y."/>
            <person name="Liu T."/>
            <person name="Pan Y."/>
            <person name="Xia L."/>
            <person name="Li J."/>
            <person name="Zhao F."/>
            <person name="Cao W."/>
        </authorList>
    </citation>
    <scope>NUCLEOTIDE SEQUENCE</scope>
    <source>
        <strain evidence="1">Rsan-2018</strain>
        <tissue evidence="1">Larvae</tissue>
    </source>
</reference>
<dbReference type="Proteomes" id="UP000821837">
    <property type="component" value="Unassembled WGS sequence"/>
</dbReference>
<comment type="caution">
    <text evidence="1">The sequence shown here is derived from an EMBL/GenBank/DDBJ whole genome shotgun (WGS) entry which is preliminary data.</text>
</comment>
<evidence type="ECO:0000313" key="1">
    <source>
        <dbReference type="EMBL" id="KAH7985007.1"/>
    </source>
</evidence>